<evidence type="ECO:0000313" key="1">
    <source>
        <dbReference type="EMBL" id="QEX18852.1"/>
    </source>
</evidence>
<proteinExistence type="predicted"/>
<dbReference type="Pfam" id="PF09523">
    <property type="entry name" value="DUF2390"/>
    <property type="match status" value="1"/>
</dbReference>
<sequence length="166" mass="17659">MSGDAKRGFWEFSLAHYGKPGLSPAVIGLQDRLGADVNLLLYGCWAAAEGRALGDADIARAEATIQLWREQVVEPLRAVRNRLKQGVAPVPTDAGMALRKRVLEAEIAGEELAQNALAALLPEAKAAGNAAAAARHHIDRYLARLAKPPGTEDQAAVETLIRACFG</sequence>
<dbReference type="NCBIfam" id="TIGR02444">
    <property type="entry name" value="TIGR02444 family protein"/>
    <property type="match status" value="1"/>
</dbReference>
<dbReference type="Proteomes" id="UP000326202">
    <property type="component" value="Chromosome"/>
</dbReference>
<reference evidence="1 2" key="1">
    <citation type="submission" date="2019-08" db="EMBL/GenBank/DDBJ databases">
        <title>Hyperibacter terrae gen. nov., sp. nov. and Hyperibacter viscosus sp. nov., two new members in the family Rhodospirillaceae isolated from the rhizosphere of Hypericum perforatum.</title>
        <authorList>
            <person name="Noviana Z."/>
        </authorList>
    </citation>
    <scope>NUCLEOTIDE SEQUENCE [LARGE SCALE GENOMIC DNA]</scope>
    <source>
        <strain evidence="1 2">R5913</strain>
    </source>
</reference>
<dbReference type="RefSeq" id="WP_151178969.1">
    <property type="nucleotide sequence ID" value="NZ_CP042906.1"/>
</dbReference>
<keyword evidence="2" id="KW-1185">Reference proteome</keyword>
<protein>
    <recommendedName>
        <fullName evidence="3">TIGR02444 family protein</fullName>
    </recommendedName>
</protein>
<dbReference type="EMBL" id="CP042906">
    <property type="protein sequence ID" value="QEX18852.1"/>
    <property type="molecule type" value="Genomic_DNA"/>
</dbReference>
<organism evidence="1 2">
    <name type="scientific">Hypericibacter terrae</name>
    <dbReference type="NCBI Taxonomy" id="2602015"/>
    <lineage>
        <taxon>Bacteria</taxon>
        <taxon>Pseudomonadati</taxon>
        <taxon>Pseudomonadota</taxon>
        <taxon>Alphaproteobacteria</taxon>
        <taxon>Rhodospirillales</taxon>
        <taxon>Dongiaceae</taxon>
        <taxon>Hypericibacter</taxon>
    </lineage>
</organism>
<name>A0A5J6MMI7_9PROT</name>
<accession>A0A5J6MMI7</accession>
<evidence type="ECO:0008006" key="3">
    <source>
        <dbReference type="Google" id="ProtNLM"/>
    </source>
</evidence>
<gene>
    <name evidence="1" type="ORF">FRZ44_41630</name>
</gene>
<evidence type="ECO:0000313" key="2">
    <source>
        <dbReference type="Proteomes" id="UP000326202"/>
    </source>
</evidence>
<dbReference type="KEGG" id="htq:FRZ44_41630"/>
<dbReference type="OrthoDB" id="7875767at2"/>
<dbReference type="AlphaFoldDB" id="A0A5J6MMI7"/>
<dbReference type="InterPro" id="IPR012659">
    <property type="entry name" value="CHP02444"/>
</dbReference>